<protein>
    <submittedName>
        <fullName evidence="1">Uncharacterized protein</fullName>
    </submittedName>
</protein>
<dbReference type="EMBL" id="JANGCN010000019">
    <property type="protein sequence ID" value="MCQ5153451.1"/>
    <property type="molecule type" value="Genomic_DNA"/>
</dbReference>
<name>A0AAW5KK15_9FIRM</name>
<proteinExistence type="predicted"/>
<sequence length="83" mass="9780">MSDKYDVSKFDAAKAKLDETQSAITKRQAQRQMMENFMKVLRSLPEQVDYFEEGTWYAMCDFITVYGKDDIRVTFHNGLEIRV</sequence>
<dbReference type="Proteomes" id="UP001206236">
    <property type="component" value="Unassembled WGS sequence"/>
</dbReference>
<comment type="caution">
    <text evidence="1">The sequence shown here is derived from an EMBL/GenBank/DDBJ whole genome shotgun (WGS) entry which is preliminary data.</text>
</comment>
<dbReference type="EMBL" id="JAQMLU010000014">
    <property type="protein sequence ID" value="MDB8750631.1"/>
    <property type="molecule type" value="Genomic_DNA"/>
</dbReference>
<dbReference type="Proteomes" id="UP001213042">
    <property type="component" value="Unassembled WGS sequence"/>
</dbReference>
<evidence type="ECO:0000313" key="2">
    <source>
        <dbReference type="EMBL" id="MDB8750631.1"/>
    </source>
</evidence>
<accession>A0AAW5KK15</accession>
<organism evidence="1 3">
    <name type="scientific">Ruminococcus bicirculans</name>
    <name type="common">ex Wegman et al. 2014</name>
    <dbReference type="NCBI Taxonomy" id="1160721"/>
    <lineage>
        <taxon>Bacteria</taxon>
        <taxon>Bacillati</taxon>
        <taxon>Bacillota</taxon>
        <taxon>Clostridia</taxon>
        <taxon>Eubacteriales</taxon>
        <taxon>Oscillospiraceae</taxon>
        <taxon>Ruminococcus</taxon>
    </lineage>
</organism>
<evidence type="ECO:0000313" key="1">
    <source>
        <dbReference type="EMBL" id="MCQ5153451.1"/>
    </source>
</evidence>
<dbReference type="AlphaFoldDB" id="A0AAW5KK15"/>
<gene>
    <name evidence="1" type="ORF">NE632_09015</name>
    <name evidence="2" type="ORF">PNW00_09260</name>
</gene>
<evidence type="ECO:0000313" key="3">
    <source>
        <dbReference type="Proteomes" id="UP001206236"/>
    </source>
</evidence>
<reference evidence="2" key="2">
    <citation type="submission" date="2023-01" db="EMBL/GenBank/DDBJ databases">
        <title>Human gut microbiome strain richness.</title>
        <authorList>
            <person name="Chen-Liaw A."/>
        </authorList>
    </citation>
    <scope>NUCLEOTIDE SEQUENCE</scope>
    <source>
        <strain evidence="2">D43st1_D9_D43t1_170807</strain>
    </source>
</reference>
<reference evidence="1" key="1">
    <citation type="submission" date="2022-06" db="EMBL/GenBank/DDBJ databases">
        <title>Isolation of gut microbiota from human fecal samples.</title>
        <authorList>
            <person name="Pamer E.G."/>
            <person name="Barat B."/>
            <person name="Waligurski E."/>
            <person name="Medina S."/>
            <person name="Paddock L."/>
            <person name="Mostad J."/>
        </authorList>
    </citation>
    <scope>NUCLEOTIDE SEQUENCE</scope>
    <source>
        <strain evidence="1">DFI.5.57</strain>
    </source>
</reference>
<dbReference type="RefSeq" id="WP_117878540.1">
    <property type="nucleotide sequence ID" value="NZ_CAKVVR010000048.1"/>
</dbReference>